<proteinExistence type="predicted"/>
<keyword evidence="2" id="KW-1277">Toxin-antitoxin system</keyword>
<evidence type="ECO:0000256" key="2">
    <source>
        <dbReference type="ARBA" id="ARBA00022649"/>
    </source>
</evidence>
<keyword evidence="1" id="KW-0678">Repressor</keyword>
<dbReference type="AlphaFoldDB" id="A0A2L2BST3"/>
<dbReference type="SUPFAM" id="SSF55729">
    <property type="entry name" value="Acyl-CoA N-acyltransferases (Nat)"/>
    <property type="match status" value="1"/>
</dbReference>
<dbReference type="Pfam" id="PF13508">
    <property type="entry name" value="Acetyltransf_7"/>
    <property type="match status" value="1"/>
</dbReference>
<evidence type="ECO:0000256" key="4">
    <source>
        <dbReference type="ARBA" id="ARBA00023315"/>
    </source>
</evidence>
<evidence type="ECO:0000313" key="8">
    <source>
        <dbReference type="Proteomes" id="UP000243077"/>
    </source>
</evidence>
<dbReference type="InterPro" id="IPR016181">
    <property type="entry name" value="Acyl_CoA_acyltransferase"/>
</dbReference>
<keyword evidence="8" id="KW-1185">Reference proteome</keyword>
<comment type="catalytic activity">
    <reaction evidence="5">
        <text>glycyl-tRNA(Gly) + acetyl-CoA = N-acetylglycyl-tRNA(Gly) + CoA + H(+)</text>
        <dbReference type="Rhea" id="RHEA:81867"/>
        <dbReference type="Rhea" id="RHEA-COMP:9683"/>
        <dbReference type="Rhea" id="RHEA-COMP:19766"/>
        <dbReference type="ChEBI" id="CHEBI:15378"/>
        <dbReference type="ChEBI" id="CHEBI:57287"/>
        <dbReference type="ChEBI" id="CHEBI:57288"/>
        <dbReference type="ChEBI" id="CHEBI:78522"/>
        <dbReference type="ChEBI" id="CHEBI:232036"/>
    </reaction>
</comment>
<name>A0A2L2BST3_9MICO</name>
<dbReference type="Proteomes" id="UP000243077">
    <property type="component" value="Chromosome"/>
</dbReference>
<feature type="domain" description="N-acetyltransferase" evidence="6">
    <location>
        <begin position="26"/>
        <end position="85"/>
    </location>
</feature>
<dbReference type="InterPro" id="IPR000182">
    <property type="entry name" value="GNAT_dom"/>
</dbReference>
<reference evidence="7 8" key="1">
    <citation type="submission" date="2018-02" db="EMBL/GenBank/DDBJ databases">
        <title>Complete genome of the streamlined marine actinobacterium Pontimonas salivibrio CL-TW6 adapted to coastal planktonic lifestype.</title>
        <authorList>
            <person name="Cho B.C."/>
            <person name="Hardies S.C."/>
            <person name="Jang G.I."/>
            <person name="Hwang C.Y."/>
        </authorList>
    </citation>
    <scope>NUCLEOTIDE SEQUENCE [LARGE SCALE GENOMIC DNA]</scope>
    <source>
        <strain evidence="7 8">CL-TW6</strain>
    </source>
</reference>
<evidence type="ECO:0000256" key="3">
    <source>
        <dbReference type="ARBA" id="ARBA00022679"/>
    </source>
</evidence>
<dbReference type="PANTHER" id="PTHR36449">
    <property type="entry name" value="ACETYLTRANSFERASE-RELATED"/>
    <property type="match status" value="1"/>
</dbReference>
<dbReference type="KEGG" id="psai:C3B54_111242a"/>
<evidence type="ECO:0000256" key="5">
    <source>
        <dbReference type="ARBA" id="ARBA00049880"/>
    </source>
</evidence>
<keyword evidence="3 7" id="KW-0808">Transferase</keyword>
<sequence>MAPSKANCRIDPLPAGLNRYPVPAALIGQLGVDRRAQGEGVGSFLLKDALSRITRTSHNIGFPLVVVETVSPEVTTFYERAGFQPFSDWPSRLFLSLKTLRASPVEI</sequence>
<evidence type="ECO:0000256" key="1">
    <source>
        <dbReference type="ARBA" id="ARBA00022491"/>
    </source>
</evidence>
<organism evidence="7 8">
    <name type="scientific">Pontimonas salivibrio</name>
    <dbReference type="NCBI Taxonomy" id="1159327"/>
    <lineage>
        <taxon>Bacteria</taxon>
        <taxon>Bacillati</taxon>
        <taxon>Actinomycetota</taxon>
        <taxon>Actinomycetes</taxon>
        <taxon>Micrococcales</taxon>
        <taxon>Microbacteriaceae</taxon>
        <taxon>Pontimonas</taxon>
    </lineage>
</organism>
<dbReference type="PANTHER" id="PTHR36449:SF1">
    <property type="entry name" value="ACETYLTRANSFERASE"/>
    <property type="match status" value="1"/>
</dbReference>
<dbReference type="RefSeq" id="WP_425440303.1">
    <property type="nucleotide sequence ID" value="NZ_CP026923.1"/>
</dbReference>
<evidence type="ECO:0000259" key="6">
    <source>
        <dbReference type="Pfam" id="PF13508"/>
    </source>
</evidence>
<dbReference type="EMBL" id="CP026923">
    <property type="protein sequence ID" value="AVG24710.1"/>
    <property type="molecule type" value="Genomic_DNA"/>
</dbReference>
<gene>
    <name evidence="7" type="ORF">C3B54_111242a</name>
</gene>
<keyword evidence="4" id="KW-0012">Acyltransferase</keyword>
<evidence type="ECO:0000313" key="7">
    <source>
        <dbReference type="EMBL" id="AVG24710.1"/>
    </source>
</evidence>
<dbReference type="GO" id="GO:0016747">
    <property type="term" value="F:acyltransferase activity, transferring groups other than amino-acyl groups"/>
    <property type="evidence" value="ECO:0007669"/>
    <property type="project" value="InterPro"/>
</dbReference>
<protein>
    <submittedName>
        <fullName evidence="7">Acetyltransferase</fullName>
    </submittedName>
</protein>
<dbReference type="Gene3D" id="3.40.630.30">
    <property type="match status" value="1"/>
</dbReference>
<accession>A0A2L2BST3</accession>